<gene>
    <name evidence="1" type="ORF">TSIB3V08_LOCUS9493</name>
</gene>
<dbReference type="EMBL" id="OC005529">
    <property type="protein sequence ID" value="CAD7265454.1"/>
    <property type="molecule type" value="Genomic_DNA"/>
</dbReference>
<dbReference type="AlphaFoldDB" id="A0A7R9B373"/>
<accession>A0A7R9B373</accession>
<sequence>MESGKPPPPVHPTEIRTSISPSSAVELNTTSALANYATEAGQIQVARRSDRDYKEQRGQLFRFGSNPINVGCMDIKAHLQPESSAFRHLLQKTLWLSVNVDVPNDATSEVVGCKRNNFKCSDLCDFADGCKDHLDITDEDIGGPELAVELNTNSALVNYATEAVSSLSSIRSYIRKAAATQRTTDPMVEVLPLHLVEDSGALEPEDRGIWLAVEGAPWQVDEVKNGPCNLRPPRLLGPPLAMCDTKNHWRCLVM</sequence>
<reference evidence="1" key="1">
    <citation type="submission" date="2020-11" db="EMBL/GenBank/DDBJ databases">
        <authorList>
            <person name="Tran Van P."/>
        </authorList>
    </citation>
    <scope>NUCLEOTIDE SEQUENCE</scope>
</reference>
<proteinExistence type="predicted"/>
<organism evidence="1">
    <name type="scientific">Timema shepardi</name>
    <name type="common">Walking stick</name>
    <dbReference type="NCBI Taxonomy" id="629360"/>
    <lineage>
        <taxon>Eukaryota</taxon>
        <taxon>Metazoa</taxon>
        <taxon>Ecdysozoa</taxon>
        <taxon>Arthropoda</taxon>
        <taxon>Hexapoda</taxon>
        <taxon>Insecta</taxon>
        <taxon>Pterygota</taxon>
        <taxon>Neoptera</taxon>
        <taxon>Polyneoptera</taxon>
        <taxon>Phasmatodea</taxon>
        <taxon>Timematodea</taxon>
        <taxon>Timematoidea</taxon>
        <taxon>Timematidae</taxon>
        <taxon>Timema</taxon>
    </lineage>
</organism>
<evidence type="ECO:0000313" key="1">
    <source>
        <dbReference type="EMBL" id="CAD7265454.1"/>
    </source>
</evidence>
<name>A0A7R9B373_TIMSH</name>
<protein>
    <submittedName>
        <fullName evidence="1">Uncharacterized protein</fullName>
    </submittedName>
</protein>